<dbReference type="AlphaFoldDB" id="A0A0D2Y9H1"/>
<dbReference type="GO" id="GO:0008168">
    <property type="term" value="F:methyltransferase activity"/>
    <property type="evidence" value="ECO:0007669"/>
    <property type="project" value="TreeGrafter"/>
</dbReference>
<proteinExistence type="inferred from homology"/>
<dbReference type="PANTHER" id="PTHR43591:SF10">
    <property type="entry name" value="ABC TRANSMEMBRANE TYPE-1 DOMAIN-CONTAINING PROTEIN-RELATED"/>
    <property type="match status" value="1"/>
</dbReference>
<dbReference type="InterPro" id="IPR029063">
    <property type="entry name" value="SAM-dependent_MTases_sf"/>
</dbReference>
<evidence type="ECO:0000313" key="3">
    <source>
        <dbReference type="Proteomes" id="UP000002489"/>
    </source>
</evidence>
<dbReference type="CDD" id="cd02440">
    <property type="entry name" value="AdoMet_MTases"/>
    <property type="match status" value="1"/>
</dbReference>
<reference evidence="2" key="2">
    <citation type="submission" date="2025-08" db="UniProtKB">
        <authorList>
            <consortium name="EnsemblFungi"/>
        </authorList>
    </citation>
    <scope>IDENTIFICATION</scope>
    <source>
        <strain evidence="2">4287 / CBS 123668 / FGSC 9935 / NRRL 34936</strain>
    </source>
</reference>
<dbReference type="Proteomes" id="UP000002489">
    <property type="component" value="Unassembled WGS sequence"/>
</dbReference>
<accession>A0A0D2Y9H1</accession>
<evidence type="ECO:0000313" key="2">
    <source>
        <dbReference type="EnsemblFungi" id="FOXG_12941P0"/>
    </source>
</evidence>
<dbReference type="SUPFAM" id="SSF53335">
    <property type="entry name" value="S-adenosyl-L-methionine-dependent methyltransferases"/>
    <property type="match status" value="1"/>
</dbReference>
<name>A0A0D2Y9H1_FUSOF</name>
<reference evidence="3" key="1">
    <citation type="journal article" date="2012" name="Mol. Plant Microbe Interact.">
        <title>A highly conserved effector in Fusarium oxysporum is required for full virulence on Arabidopsis.</title>
        <authorList>
            <person name="Thatcher L.F."/>
            <person name="Gardiner D.M."/>
            <person name="Kazan K."/>
            <person name="Manners J."/>
        </authorList>
    </citation>
    <scope>NUCLEOTIDE SEQUENCE [LARGE SCALE GENOMIC DNA]</scope>
    <source>
        <strain evidence="3">Fo5176</strain>
    </source>
</reference>
<comment type="similarity">
    <text evidence="1">Belongs to the methyltransferase superfamily. LaeA methyltransferase family.</text>
</comment>
<dbReference type="Pfam" id="PF13489">
    <property type="entry name" value="Methyltransf_23"/>
    <property type="match status" value="1"/>
</dbReference>
<dbReference type="Gene3D" id="3.40.50.150">
    <property type="entry name" value="Vaccinia Virus protein VP39"/>
    <property type="match status" value="1"/>
</dbReference>
<organism evidence="2 3">
    <name type="scientific">Fusarium oxysporum (strain Fo5176)</name>
    <name type="common">Fusarium vascular wilt</name>
    <dbReference type="NCBI Taxonomy" id="660025"/>
    <lineage>
        <taxon>Eukaryota</taxon>
        <taxon>Fungi</taxon>
        <taxon>Dikarya</taxon>
        <taxon>Ascomycota</taxon>
        <taxon>Pezizomycotina</taxon>
        <taxon>Sordariomycetes</taxon>
        <taxon>Hypocreomycetidae</taxon>
        <taxon>Hypocreales</taxon>
        <taxon>Nectriaceae</taxon>
        <taxon>Fusarium</taxon>
        <taxon>Fusarium oxysporum species complex</taxon>
    </lineage>
</organism>
<dbReference type="VEuPathDB" id="FungiDB:FOXG_12941"/>
<evidence type="ECO:0000256" key="1">
    <source>
        <dbReference type="ARBA" id="ARBA00038158"/>
    </source>
</evidence>
<protein>
    <submittedName>
        <fullName evidence="2">Uncharacterized protein</fullName>
    </submittedName>
</protein>
<sequence length="569" mass="64692">MGDLWREEETLKKVQFRLGKGFKVFQDTANDLRATLCDIGRLIDSQGEGMFPGLKRAVFTLSRSQYAGILTEIRDSVSNLENLTNRNMELEPARIVRSKQKHGDHGSFRSSFTAIHCHSGVRRHLNHWCLAAPWAVDFSRARDRRHRPEPALLYCCDVNNSGFPLNREWRRRILVSMPKPSTLHITEPAPVPIETLPSSKIRSLLQAVSRSSLYQFPIDTAQKNRSPRSPRSPQDSSVAVNETIAVDEPQDEGEDLTLGSDAESSTASMSSSILNYRTINGRTFHSERGNAAYWWSNDERQSDAMDIAKFLTSGLELVRNDLPCVTARLPVLIYTAGIWAIDFADKFPGCEVIGTDISPIQPGWVPPNLKFEIEDCNQEWTFPSESFDYVHLRYLVGCIPDWTELFSQAYKTLKPGGWVESFEISPTAESDDGTVTYDSAMAQWGRIFVEASKKIGNSFTVVDDKVQRPALQEAGFVDIHEWEFKCPLNPWPKDPKLKEIGRFGEVFLTQDTEGFVTLAANLLGWSMEEVYVYIAKFRREVRNRKHHVYIRLRAVWARKPETKEEPTPA</sequence>
<gene>
    <name evidence="2" type="primary">28954239</name>
</gene>
<dbReference type="PANTHER" id="PTHR43591">
    <property type="entry name" value="METHYLTRANSFERASE"/>
    <property type="match status" value="1"/>
</dbReference>
<dbReference type="EnsemblFungi" id="FOXG_12941T0">
    <property type="protein sequence ID" value="FOXG_12941P0"/>
    <property type="gene ID" value="FOXG_12941"/>
</dbReference>